<name>A0ABU2FQK4_9EURY</name>
<reference evidence="1 2" key="1">
    <citation type="submission" date="2022-06" db="EMBL/GenBank/DDBJ databases">
        <title>Halomicroarcula sp. a new haloarchaeum isolate from saline soil.</title>
        <authorList>
            <person name="Strakova D."/>
            <person name="Galisteo C."/>
            <person name="Sanchez-Porro C."/>
            <person name="Ventosa A."/>
        </authorList>
    </citation>
    <scope>NUCLEOTIDE SEQUENCE [LARGE SCALE GENOMIC DNA]</scope>
    <source>
        <strain evidence="1 2">S3CR25-11</strain>
    </source>
</reference>
<dbReference type="RefSeq" id="WP_310900302.1">
    <property type="nucleotide sequence ID" value="NZ_JAMQOS010000003.1"/>
</dbReference>
<proteinExistence type="predicted"/>
<protein>
    <submittedName>
        <fullName evidence="1">GYD domain-containing protein</fullName>
    </submittedName>
</protein>
<comment type="caution">
    <text evidence="1">The sequence shown here is derived from an EMBL/GenBank/DDBJ whole genome shotgun (WGS) entry which is preliminary data.</text>
</comment>
<evidence type="ECO:0000313" key="1">
    <source>
        <dbReference type="EMBL" id="MDS0282471.1"/>
    </source>
</evidence>
<dbReference type="InterPro" id="IPR014845">
    <property type="entry name" value="GYD/TTHA1554"/>
</dbReference>
<gene>
    <name evidence="1" type="ORF">NDI86_10080</name>
</gene>
<sequence>MTTHVLLADVNEQRFHTFQELASIWGDIRNDIEDAGGEVHDSNVLIGDYDLQVVFDADDEETVLEVSMAVQRHGLNTKTMRAVPMAQIGEYATDP</sequence>
<dbReference type="Pfam" id="PF08734">
    <property type="entry name" value="GYD"/>
    <property type="match status" value="1"/>
</dbReference>
<accession>A0ABU2FQK4</accession>
<keyword evidence="2" id="KW-1185">Reference proteome</keyword>
<dbReference type="Proteomes" id="UP001268864">
    <property type="component" value="Unassembled WGS sequence"/>
</dbReference>
<dbReference type="EMBL" id="JAMQOS010000003">
    <property type="protein sequence ID" value="MDS0282471.1"/>
    <property type="molecule type" value="Genomic_DNA"/>
</dbReference>
<organism evidence="1 2">
    <name type="scientific">Haloarcula onubensis</name>
    <dbReference type="NCBI Taxonomy" id="2950539"/>
    <lineage>
        <taxon>Archaea</taxon>
        <taxon>Methanobacteriati</taxon>
        <taxon>Methanobacteriota</taxon>
        <taxon>Stenosarchaea group</taxon>
        <taxon>Halobacteria</taxon>
        <taxon>Halobacteriales</taxon>
        <taxon>Haloarculaceae</taxon>
        <taxon>Haloarcula</taxon>
    </lineage>
</organism>
<evidence type="ECO:0000313" key="2">
    <source>
        <dbReference type="Proteomes" id="UP001268864"/>
    </source>
</evidence>